<protein>
    <submittedName>
        <fullName evidence="1">Uncharacterized protein</fullName>
    </submittedName>
</protein>
<keyword evidence="1" id="KW-0614">Plasmid</keyword>
<evidence type="ECO:0000313" key="2">
    <source>
        <dbReference type="Proteomes" id="UP000830401"/>
    </source>
</evidence>
<accession>A0ABY4GEW8</accession>
<sequence length="185" mass="20375">MPDTLIPTRRHSLAAPLTALNVEQAERLSASIWHDSMVADAALYQATAYHAPRTVVSQAVSAFVRPTTLLARVAHTLRSFLTLPADWDSYGAQSVQPAAVEEALALLQDADFLQLMPAQQPRLAAYPLSHGGIQFDLNGGRWPLEIEISPDGQVEFTIFGPANEVLWETNQLREAINWSAIFNEE</sequence>
<keyword evidence="2" id="KW-1185">Reference proteome</keyword>
<dbReference type="Proteomes" id="UP000830401">
    <property type="component" value="Plasmid unnamed5"/>
</dbReference>
<dbReference type="RefSeq" id="WP_245127241.1">
    <property type="nucleotide sequence ID" value="NZ_CP095066.1"/>
</dbReference>
<organism evidence="1 2">
    <name type="scientific">Hymenobacter volaticus</name>
    <dbReference type="NCBI Taxonomy" id="2932254"/>
    <lineage>
        <taxon>Bacteria</taxon>
        <taxon>Pseudomonadati</taxon>
        <taxon>Bacteroidota</taxon>
        <taxon>Cytophagia</taxon>
        <taxon>Cytophagales</taxon>
        <taxon>Hymenobacteraceae</taxon>
        <taxon>Hymenobacter</taxon>
    </lineage>
</organism>
<proteinExistence type="predicted"/>
<geneLocation type="plasmid" evidence="1 2">
    <name>unnamed5</name>
</geneLocation>
<name>A0ABY4GEW8_9BACT</name>
<gene>
    <name evidence="1" type="ORF">MUN86_28725</name>
</gene>
<evidence type="ECO:0000313" key="1">
    <source>
        <dbReference type="EMBL" id="UOQ69465.1"/>
    </source>
</evidence>
<dbReference type="EMBL" id="CP095066">
    <property type="protein sequence ID" value="UOQ69465.1"/>
    <property type="molecule type" value="Genomic_DNA"/>
</dbReference>
<reference evidence="1" key="1">
    <citation type="submission" date="2022-04" db="EMBL/GenBank/DDBJ databases">
        <title>Hymenobacter sp. isolated from the air.</title>
        <authorList>
            <person name="Won M."/>
            <person name="Lee C.-M."/>
            <person name="Woen H.-Y."/>
            <person name="Kwon S.-W."/>
        </authorList>
    </citation>
    <scope>NUCLEOTIDE SEQUENCE</scope>
    <source>
        <strain evidence="1">5420S-77</strain>
        <plasmid evidence="1">unnamed5</plasmid>
    </source>
</reference>